<evidence type="ECO:0000256" key="1">
    <source>
        <dbReference type="SAM" id="MobiDB-lite"/>
    </source>
</evidence>
<accession>A0A0B2UX84</accession>
<evidence type="ECO:0000313" key="2">
    <source>
        <dbReference type="EMBL" id="KHN73707.1"/>
    </source>
</evidence>
<feature type="compositionally biased region" description="Basic and acidic residues" evidence="1">
    <location>
        <begin position="7"/>
        <end position="16"/>
    </location>
</feature>
<gene>
    <name evidence="2" type="ORF">Tcan_01895</name>
</gene>
<keyword evidence="3" id="KW-1185">Reference proteome</keyword>
<feature type="compositionally biased region" description="Polar residues" evidence="1">
    <location>
        <begin position="51"/>
        <end position="60"/>
    </location>
</feature>
<dbReference type="Proteomes" id="UP000031036">
    <property type="component" value="Unassembled WGS sequence"/>
</dbReference>
<reference evidence="2 3" key="1">
    <citation type="submission" date="2014-11" db="EMBL/GenBank/DDBJ databases">
        <title>Genetic blueprint of the zoonotic pathogen Toxocara canis.</title>
        <authorList>
            <person name="Zhu X.-Q."/>
            <person name="Korhonen P.K."/>
            <person name="Cai H."/>
            <person name="Young N.D."/>
            <person name="Nejsum P."/>
            <person name="von Samson-Himmelstjerna G."/>
            <person name="Boag P.R."/>
            <person name="Tan P."/>
            <person name="Li Q."/>
            <person name="Min J."/>
            <person name="Yang Y."/>
            <person name="Wang X."/>
            <person name="Fang X."/>
            <person name="Hall R.S."/>
            <person name="Hofmann A."/>
            <person name="Sternberg P.W."/>
            <person name="Jex A.R."/>
            <person name="Gasser R.B."/>
        </authorList>
    </citation>
    <scope>NUCLEOTIDE SEQUENCE [LARGE SCALE GENOMIC DNA]</scope>
    <source>
        <strain evidence="2">PN_DK_2014</strain>
    </source>
</reference>
<dbReference type="AlphaFoldDB" id="A0A0B2UX84"/>
<dbReference type="EMBL" id="JPKZ01003066">
    <property type="protein sequence ID" value="KHN73707.1"/>
    <property type="molecule type" value="Genomic_DNA"/>
</dbReference>
<feature type="region of interest" description="Disordered" evidence="1">
    <location>
        <begin position="1"/>
        <end position="60"/>
    </location>
</feature>
<organism evidence="2 3">
    <name type="scientific">Toxocara canis</name>
    <name type="common">Canine roundworm</name>
    <dbReference type="NCBI Taxonomy" id="6265"/>
    <lineage>
        <taxon>Eukaryota</taxon>
        <taxon>Metazoa</taxon>
        <taxon>Ecdysozoa</taxon>
        <taxon>Nematoda</taxon>
        <taxon>Chromadorea</taxon>
        <taxon>Rhabditida</taxon>
        <taxon>Spirurina</taxon>
        <taxon>Ascaridomorpha</taxon>
        <taxon>Ascaridoidea</taxon>
        <taxon>Toxocaridae</taxon>
        <taxon>Toxocara</taxon>
    </lineage>
</organism>
<proteinExistence type="predicted"/>
<comment type="caution">
    <text evidence="2">The sequence shown here is derived from an EMBL/GenBank/DDBJ whole genome shotgun (WGS) entry which is preliminary data.</text>
</comment>
<protein>
    <submittedName>
        <fullName evidence="2">Uncharacterized protein</fullName>
    </submittedName>
</protein>
<evidence type="ECO:0000313" key="3">
    <source>
        <dbReference type="Proteomes" id="UP000031036"/>
    </source>
</evidence>
<sequence>MVRKSRSLNEKNEKVKLPTGEEVTPAEAPGRQPLDTACSLVPHGSDKSRSPPLTSKQRCNNSVRQDNISKLFWRTHNDETHWFPLDFSKLCAVWVGEELEGCTSSGN</sequence>
<name>A0A0B2UX84_TOXCA</name>